<sequence length="229" mass="24623">GLRTLPWRLPLGAFPSCGDAIEGVLRDQLLLRHMQAENAAELGLKVESFEKKCKSSALKLFAQLATSGEVERAYHVARFYLARMAGCEKVLDMACKLAESAKQYKLADEISALRTRTEAKLAAPLFRPGEFEAPHTQVSREEPAPRPNDAEEGPVDEVETARQLPSPSTQAAGSAQMAQAAHAPKGSGTAQAPAPPTNPFARKRPLQAARSTRQPATPMASPAKQGRTS</sequence>
<feature type="compositionally biased region" description="Low complexity" evidence="1">
    <location>
        <begin position="170"/>
        <end position="183"/>
    </location>
</feature>
<name>A0AA36ITN7_9DINO</name>
<evidence type="ECO:0000259" key="2">
    <source>
        <dbReference type="Pfam" id="PF20946"/>
    </source>
</evidence>
<comment type="caution">
    <text evidence="3">The sequence shown here is derived from an EMBL/GenBank/DDBJ whole genome shotgun (WGS) entry which is preliminary data.</text>
</comment>
<dbReference type="AlphaFoldDB" id="A0AA36ITN7"/>
<accession>A0AA36ITN7</accession>
<organism evidence="3 4">
    <name type="scientific">Effrenium voratum</name>
    <dbReference type="NCBI Taxonomy" id="2562239"/>
    <lineage>
        <taxon>Eukaryota</taxon>
        <taxon>Sar</taxon>
        <taxon>Alveolata</taxon>
        <taxon>Dinophyceae</taxon>
        <taxon>Suessiales</taxon>
        <taxon>Symbiodiniaceae</taxon>
        <taxon>Effrenium</taxon>
    </lineage>
</organism>
<dbReference type="Pfam" id="PF20946">
    <property type="entry name" value="Ctf4_C"/>
    <property type="match status" value="1"/>
</dbReference>
<proteinExistence type="predicted"/>
<keyword evidence="4" id="KW-1185">Reference proteome</keyword>
<feature type="non-terminal residue" evidence="3">
    <location>
        <position position="229"/>
    </location>
</feature>
<protein>
    <recommendedName>
        <fullName evidence="2">WDHD1/CFT4 helical bundle domain-containing protein</fullName>
    </recommendedName>
</protein>
<evidence type="ECO:0000313" key="4">
    <source>
        <dbReference type="Proteomes" id="UP001178507"/>
    </source>
</evidence>
<evidence type="ECO:0000313" key="3">
    <source>
        <dbReference type="EMBL" id="CAJ1393783.1"/>
    </source>
</evidence>
<feature type="compositionally biased region" description="Basic and acidic residues" evidence="1">
    <location>
        <begin position="129"/>
        <end position="144"/>
    </location>
</feature>
<gene>
    <name evidence="3" type="ORF">EVOR1521_LOCUS18571</name>
</gene>
<evidence type="ECO:0000256" key="1">
    <source>
        <dbReference type="SAM" id="MobiDB-lite"/>
    </source>
</evidence>
<dbReference type="EMBL" id="CAUJNA010002647">
    <property type="protein sequence ID" value="CAJ1393783.1"/>
    <property type="molecule type" value="Genomic_DNA"/>
</dbReference>
<dbReference type="InterPro" id="IPR048591">
    <property type="entry name" value="WDHD1/CFT4_hel"/>
</dbReference>
<feature type="region of interest" description="Disordered" evidence="1">
    <location>
        <begin position="124"/>
        <end position="229"/>
    </location>
</feature>
<reference evidence="3" key="1">
    <citation type="submission" date="2023-08" db="EMBL/GenBank/DDBJ databases">
        <authorList>
            <person name="Chen Y."/>
            <person name="Shah S."/>
            <person name="Dougan E. K."/>
            <person name="Thang M."/>
            <person name="Chan C."/>
        </authorList>
    </citation>
    <scope>NUCLEOTIDE SEQUENCE</scope>
</reference>
<dbReference type="Proteomes" id="UP001178507">
    <property type="component" value="Unassembled WGS sequence"/>
</dbReference>
<feature type="domain" description="WDHD1/CFT4 helical bundle" evidence="2">
    <location>
        <begin position="22"/>
        <end position="117"/>
    </location>
</feature>